<feature type="transmembrane region" description="Helical" evidence="9">
    <location>
        <begin position="98"/>
        <end position="124"/>
    </location>
</feature>
<organism evidence="11 12">
    <name type="scientific">Actinomadura parmotrematis</name>
    <dbReference type="NCBI Taxonomy" id="2864039"/>
    <lineage>
        <taxon>Bacteria</taxon>
        <taxon>Bacillati</taxon>
        <taxon>Actinomycetota</taxon>
        <taxon>Actinomycetes</taxon>
        <taxon>Streptosporangiales</taxon>
        <taxon>Thermomonosporaceae</taxon>
        <taxon>Actinomadura</taxon>
    </lineage>
</organism>
<gene>
    <name evidence="11" type="ORF">K1Y72_21700</name>
</gene>
<evidence type="ECO:0000313" key="11">
    <source>
        <dbReference type="EMBL" id="MBW8485013.1"/>
    </source>
</evidence>
<feature type="transmembrane region" description="Helical" evidence="9">
    <location>
        <begin position="136"/>
        <end position="157"/>
    </location>
</feature>
<dbReference type="InterPro" id="IPR000412">
    <property type="entry name" value="ABC_2_transport"/>
</dbReference>
<evidence type="ECO:0000256" key="8">
    <source>
        <dbReference type="ARBA" id="ARBA00023251"/>
    </source>
</evidence>
<feature type="transmembrane region" description="Helical" evidence="9">
    <location>
        <begin position="164"/>
        <end position="183"/>
    </location>
</feature>
<dbReference type="EMBL" id="JAIBOA010000014">
    <property type="protein sequence ID" value="MBW8485013.1"/>
    <property type="molecule type" value="Genomic_DNA"/>
</dbReference>
<keyword evidence="4 9" id="KW-1003">Cell membrane</keyword>
<keyword evidence="6 9" id="KW-1133">Transmembrane helix</keyword>
<proteinExistence type="inferred from homology"/>
<comment type="subcellular location">
    <subcellularLocation>
        <location evidence="1 9">Cell membrane</location>
        <topology evidence="1 9">Multi-pass membrane protein</topology>
    </subcellularLocation>
</comment>
<dbReference type="Proteomes" id="UP000774570">
    <property type="component" value="Unassembled WGS sequence"/>
</dbReference>
<keyword evidence="8" id="KW-0046">Antibiotic resistance</keyword>
<evidence type="ECO:0000259" key="10">
    <source>
        <dbReference type="PROSITE" id="PS51012"/>
    </source>
</evidence>
<evidence type="ECO:0000256" key="7">
    <source>
        <dbReference type="ARBA" id="ARBA00023136"/>
    </source>
</evidence>
<sequence length="248" mass="26575">MSTAFTPRITLATTRRILAQLRHDPRTIALLVLVPSLLMVLLRYVFDSPGLFDRVGPQLIAVFPLVIMFIVTSVATLRERTGGTLERLMATPTGKLDFLLGYALAFGALAVVQVGAVLAVSLTWLGLDLAGSVGSLFLVAVLDALLGMALGLLASAFARTEFQAVQFMPAFVLPQLLLCGLFVPRDQMASWLHAASVVMPMSYAVEAMQQLTRYSDVTGTLVRDVLVIAGCTLLALGLGAATLRRRTA</sequence>
<dbReference type="PIRSF" id="PIRSF006648">
    <property type="entry name" value="DrrB"/>
    <property type="match status" value="1"/>
</dbReference>
<dbReference type="Pfam" id="PF01061">
    <property type="entry name" value="ABC2_membrane"/>
    <property type="match status" value="1"/>
</dbReference>
<comment type="similarity">
    <text evidence="2 9">Belongs to the ABC-2 integral membrane protein family.</text>
</comment>
<evidence type="ECO:0000256" key="1">
    <source>
        <dbReference type="ARBA" id="ARBA00004651"/>
    </source>
</evidence>
<dbReference type="PROSITE" id="PS51012">
    <property type="entry name" value="ABC_TM2"/>
    <property type="match status" value="1"/>
</dbReference>
<feature type="transmembrane region" description="Helical" evidence="9">
    <location>
        <begin position="225"/>
        <end position="243"/>
    </location>
</feature>
<dbReference type="PANTHER" id="PTHR30294:SF38">
    <property type="entry name" value="TRANSPORT PERMEASE PROTEIN"/>
    <property type="match status" value="1"/>
</dbReference>
<keyword evidence="3 9" id="KW-0813">Transport</keyword>
<keyword evidence="12" id="KW-1185">Reference proteome</keyword>
<keyword evidence="5 9" id="KW-0812">Transmembrane</keyword>
<reference evidence="11 12" key="1">
    <citation type="submission" date="2021-07" db="EMBL/GenBank/DDBJ databases">
        <title>Actinomadura sp. PM05-2 isolated from lichen.</title>
        <authorList>
            <person name="Somphong A."/>
            <person name="Phongsopitanun W."/>
            <person name="Tanasupawat S."/>
            <person name="Peongsungnone V."/>
        </authorList>
    </citation>
    <scope>NUCLEOTIDE SEQUENCE [LARGE SCALE GENOMIC DNA]</scope>
    <source>
        <strain evidence="11 12">PM05-2</strain>
    </source>
</reference>
<protein>
    <recommendedName>
        <fullName evidence="9">Transport permease protein</fullName>
    </recommendedName>
</protein>
<evidence type="ECO:0000256" key="4">
    <source>
        <dbReference type="ARBA" id="ARBA00022475"/>
    </source>
</evidence>
<dbReference type="InterPro" id="IPR013525">
    <property type="entry name" value="ABC2_TM"/>
</dbReference>
<dbReference type="RefSeq" id="WP_220168247.1">
    <property type="nucleotide sequence ID" value="NZ_JAIBOA010000014.1"/>
</dbReference>
<feature type="domain" description="ABC transmembrane type-2" evidence="10">
    <location>
        <begin position="18"/>
        <end position="246"/>
    </location>
</feature>
<evidence type="ECO:0000256" key="3">
    <source>
        <dbReference type="ARBA" id="ARBA00022448"/>
    </source>
</evidence>
<feature type="transmembrane region" description="Helical" evidence="9">
    <location>
        <begin position="28"/>
        <end position="46"/>
    </location>
</feature>
<name>A0ABS7FX65_9ACTN</name>
<evidence type="ECO:0000256" key="2">
    <source>
        <dbReference type="ARBA" id="ARBA00007783"/>
    </source>
</evidence>
<dbReference type="InterPro" id="IPR051449">
    <property type="entry name" value="ABC-2_transporter_component"/>
</dbReference>
<dbReference type="PANTHER" id="PTHR30294">
    <property type="entry name" value="MEMBRANE COMPONENT OF ABC TRANSPORTER YHHJ-RELATED"/>
    <property type="match status" value="1"/>
</dbReference>
<keyword evidence="7 9" id="KW-0472">Membrane</keyword>
<comment type="caution">
    <text evidence="11">The sequence shown here is derived from an EMBL/GenBank/DDBJ whole genome shotgun (WGS) entry which is preliminary data.</text>
</comment>
<accession>A0ABS7FX65</accession>
<feature type="transmembrane region" description="Helical" evidence="9">
    <location>
        <begin position="58"/>
        <end position="77"/>
    </location>
</feature>
<dbReference type="InterPro" id="IPR047817">
    <property type="entry name" value="ABC2_TM_bact-type"/>
</dbReference>
<evidence type="ECO:0000256" key="9">
    <source>
        <dbReference type="RuleBase" id="RU361157"/>
    </source>
</evidence>
<evidence type="ECO:0000256" key="6">
    <source>
        <dbReference type="ARBA" id="ARBA00022989"/>
    </source>
</evidence>
<evidence type="ECO:0000256" key="5">
    <source>
        <dbReference type="ARBA" id="ARBA00022692"/>
    </source>
</evidence>
<evidence type="ECO:0000313" key="12">
    <source>
        <dbReference type="Proteomes" id="UP000774570"/>
    </source>
</evidence>